<keyword evidence="4 7" id="KW-0812">Transmembrane</keyword>
<evidence type="ECO:0000256" key="5">
    <source>
        <dbReference type="ARBA" id="ARBA00022989"/>
    </source>
</evidence>
<keyword evidence="3" id="KW-1003">Cell membrane</keyword>
<organism evidence="9 10">
    <name type="scientific">Candidatus Spechtbacteria bacterium RIFCSPLOWO2_01_FULL_43_12</name>
    <dbReference type="NCBI Taxonomy" id="1802162"/>
    <lineage>
        <taxon>Bacteria</taxon>
        <taxon>Candidatus Spechtiibacteriota</taxon>
    </lineage>
</organism>
<dbReference type="InterPro" id="IPR049177">
    <property type="entry name" value="MgtC_SapB_SrpB_YhiD_N"/>
</dbReference>
<accession>A0A1G2HEW5</accession>
<evidence type="ECO:0000256" key="2">
    <source>
        <dbReference type="ARBA" id="ARBA00009298"/>
    </source>
</evidence>
<feature type="transmembrane region" description="Helical" evidence="7">
    <location>
        <begin position="35"/>
        <end position="51"/>
    </location>
</feature>
<evidence type="ECO:0000256" key="1">
    <source>
        <dbReference type="ARBA" id="ARBA00004651"/>
    </source>
</evidence>
<dbReference type="EMBL" id="MHOH01000009">
    <property type="protein sequence ID" value="OGZ61013.1"/>
    <property type="molecule type" value="Genomic_DNA"/>
</dbReference>
<dbReference type="InterPro" id="IPR003416">
    <property type="entry name" value="MgtC/SapB/SrpB/YhiD_fam"/>
</dbReference>
<feature type="domain" description="MgtC/SapB/SrpB/YhiD N-terminal" evidence="8">
    <location>
        <begin position="13"/>
        <end position="138"/>
    </location>
</feature>
<name>A0A1G2HEW5_9BACT</name>
<dbReference type="Proteomes" id="UP000178835">
    <property type="component" value="Unassembled WGS sequence"/>
</dbReference>
<feature type="transmembrane region" description="Helical" evidence="7">
    <location>
        <begin position="71"/>
        <end position="89"/>
    </location>
</feature>
<comment type="caution">
    <text evidence="9">The sequence shown here is derived from an EMBL/GenBank/DDBJ whole genome shotgun (WGS) entry which is preliminary data.</text>
</comment>
<evidence type="ECO:0000313" key="10">
    <source>
        <dbReference type="Proteomes" id="UP000178835"/>
    </source>
</evidence>
<gene>
    <name evidence="9" type="ORF">A2919_00745</name>
</gene>
<sequence length="151" mass="16232">MFDIIPQPYWQVLLALLLGSILGAQREYTGKAAGLRTYSLVAVGAVLFTIISRGGFNEFLVDASRYDPSRIASNVVVGIGFLGAGVIILRGVRIEGLTTAAGLWVSAGIGMAVGVEMYGVAIFTTALVFGILEVLGKFDIEEWLLHSRRRL</sequence>
<proteinExistence type="inferred from homology"/>
<dbReference type="PANTHER" id="PTHR33778">
    <property type="entry name" value="PROTEIN MGTC"/>
    <property type="match status" value="1"/>
</dbReference>
<evidence type="ECO:0000313" key="9">
    <source>
        <dbReference type="EMBL" id="OGZ61013.1"/>
    </source>
</evidence>
<protein>
    <recommendedName>
        <fullName evidence="8">MgtC/SapB/SrpB/YhiD N-terminal domain-containing protein</fullName>
    </recommendedName>
</protein>
<evidence type="ECO:0000259" key="8">
    <source>
        <dbReference type="Pfam" id="PF02308"/>
    </source>
</evidence>
<keyword evidence="6 7" id="KW-0472">Membrane</keyword>
<comment type="similarity">
    <text evidence="2">Belongs to the MgtC/SapB family.</text>
</comment>
<evidence type="ECO:0000256" key="4">
    <source>
        <dbReference type="ARBA" id="ARBA00022692"/>
    </source>
</evidence>
<dbReference type="PANTHER" id="PTHR33778:SF1">
    <property type="entry name" value="MAGNESIUM TRANSPORTER YHID-RELATED"/>
    <property type="match status" value="1"/>
</dbReference>
<evidence type="ECO:0000256" key="3">
    <source>
        <dbReference type="ARBA" id="ARBA00022475"/>
    </source>
</evidence>
<evidence type="ECO:0000256" key="7">
    <source>
        <dbReference type="SAM" id="Phobius"/>
    </source>
</evidence>
<evidence type="ECO:0000256" key="6">
    <source>
        <dbReference type="ARBA" id="ARBA00023136"/>
    </source>
</evidence>
<dbReference type="Pfam" id="PF02308">
    <property type="entry name" value="MgtC"/>
    <property type="match status" value="1"/>
</dbReference>
<dbReference type="GO" id="GO:0005886">
    <property type="term" value="C:plasma membrane"/>
    <property type="evidence" value="ECO:0007669"/>
    <property type="project" value="UniProtKB-SubCell"/>
</dbReference>
<reference evidence="9 10" key="1">
    <citation type="journal article" date="2016" name="Nat. Commun.">
        <title>Thousands of microbial genomes shed light on interconnected biogeochemical processes in an aquifer system.</title>
        <authorList>
            <person name="Anantharaman K."/>
            <person name="Brown C.T."/>
            <person name="Hug L.A."/>
            <person name="Sharon I."/>
            <person name="Castelle C.J."/>
            <person name="Probst A.J."/>
            <person name="Thomas B.C."/>
            <person name="Singh A."/>
            <person name="Wilkins M.J."/>
            <person name="Karaoz U."/>
            <person name="Brodie E.L."/>
            <person name="Williams K.H."/>
            <person name="Hubbard S.S."/>
            <person name="Banfield J.F."/>
        </authorList>
    </citation>
    <scope>NUCLEOTIDE SEQUENCE [LARGE SCALE GENOMIC DNA]</scope>
</reference>
<comment type="subcellular location">
    <subcellularLocation>
        <location evidence="1">Cell membrane</location>
        <topology evidence="1">Multi-pass membrane protein</topology>
    </subcellularLocation>
</comment>
<dbReference type="PRINTS" id="PR01837">
    <property type="entry name" value="MGTCSAPBPROT"/>
</dbReference>
<feature type="transmembrane region" description="Helical" evidence="7">
    <location>
        <begin position="6"/>
        <end position="23"/>
    </location>
</feature>
<keyword evidence="5 7" id="KW-1133">Transmembrane helix</keyword>
<feature type="transmembrane region" description="Helical" evidence="7">
    <location>
        <begin position="96"/>
        <end position="115"/>
    </location>
</feature>
<dbReference type="AlphaFoldDB" id="A0A1G2HEW5"/>